<dbReference type="InterPro" id="IPR036732">
    <property type="entry name" value="AFP_Neu5c_C_sf"/>
</dbReference>
<dbReference type="Pfam" id="PF17656">
    <property type="entry name" value="ChapFlgA_N"/>
    <property type="match status" value="1"/>
</dbReference>
<keyword evidence="6" id="KW-0282">Flagellum</keyword>
<dbReference type="InterPro" id="IPR039246">
    <property type="entry name" value="Flagellar_FlgA"/>
</dbReference>
<dbReference type="SUPFAM" id="SSF51269">
    <property type="entry name" value="AFP III-like domain"/>
    <property type="match status" value="1"/>
</dbReference>
<dbReference type="NCBIfam" id="TIGR03170">
    <property type="entry name" value="flgA_cterm"/>
    <property type="match status" value="1"/>
</dbReference>
<dbReference type="EMBL" id="CP001089">
    <property type="protein sequence ID" value="ACD96986.1"/>
    <property type="molecule type" value="Genomic_DNA"/>
</dbReference>
<reference evidence="6 7" key="1">
    <citation type="submission" date="2008-05" db="EMBL/GenBank/DDBJ databases">
        <title>Complete sequence of chromosome of Geobacter lovleyi SZ.</title>
        <authorList>
            <consortium name="US DOE Joint Genome Institute"/>
            <person name="Lucas S."/>
            <person name="Copeland A."/>
            <person name="Lapidus A."/>
            <person name="Glavina del Rio T."/>
            <person name="Dalin E."/>
            <person name="Tice H."/>
            <person name="Bruce D."/>
            <person name="Goodwin L."/>
            <person name="Pitluck S."/>
            <person name="Chertkov O."/>
            <person name="Meincke L."/>
            <person name="Brettin T."/>
            <person name="Detter J.C."/>
            <person name="Han C."/>
            <person name="Tapia R."/>
            <person name="Kuske C.R."/>
            <person name="Schmutz J."/>
            <person name="Larimer F."/>
            <person name="Land M."/>
            <person name="Hauser L."/>
            <person name="Kyrpides N."/>
            <person name="Mikhailova N."/>
            <person name="Sung Y."/>
            <person name="Fletcher K.E."/>
            <person name="Ritalahti K.M."/>
            <person name="Loeffler F.E."/>
            <person name="Richardson P."/>
        </authorList>
    </citation>
    <scope>NUCLEOTIDE SEQUENCE [LARGE SCALE GENOMIC DNA]</scope>
    <source>
        <strain evidence="7">ATCC BAA-1151 / DSM 17278 / SZ</strain>
    </source>
</reference>
<protein>
    <recommendedName>
        <fullName evidence="4">Flagella basal body P-ring formation protein FlgA</fullName>
    </recommendedName>
</protein>
<keyword evidence="3 4" id="KW-0574">Periplasm</keyword>
<evidence type="ECO:0000256" key="1">
    <source>
        <dbReference type="ARBA" id="ARBA00004418"/>
    </source>
</evidence>
<gene>
    <name evidence="6" type="ordered locus">Glov_3280</name>
</gene>
<dbReference type="InterPro" id="IPR017585">
    <property type="entry name" value="SAF_FlgA"/>
</dbReference>
<dbReference type="SMART" id="SM00858">
    <property type="entry name" value="SAF"/>
    <property type="match status" value="1"/>
</dbReference>
<dbReference type="Proteomes" id="UP000002420">
    <property type="component" value="Chromosome"/>
</dbReference>
<evidence type="ECO:0000256" key="2">
    <source>
        <dbReference type="ARBA" id="ARBA00022729"/>
    </source>
</evidence>
<comment type="similarity">
    <text evidence="4">Belongs to the FlgA family.</text>
</comment>
<proteinExistence type="inferred from homology"/>
<dbReference type="Pfam" id="PF13144">
    <property type="entry name" value="ChapFlgA"/>
    <property type="match status" value="1"/>
</dbReference>
<keyword evidence="4" id="KW-1005">Bacterial flagellum biogenesis</keyword>
<dbReference type="OrthoDB" id="5396076at2"/>
<dbReference type="InterPro" id="IPR041231">
    <property type="entry name" value="FlgA_N"/>
</dbReference>
<dbReference type="PANTHER" id="PTHR36307">
    <property type="entry name" value="FLAGELLA BASAL BODY P-RING FORMATION PROTEIN FLGA"/>
    <property type="match status" value="1"/>
</dbReference>
<dbReference type="CDD" id="cd11614">
    <property type="entry name" value="SAF_CpaB_FlgA_like"/>
    <property type="match status" value="1"/>
</dbReference>
<evidence type="ECO:0000259" key="5">
    <source>
        <dbReference type="PROSITE" id="PS50844"/>
    </source>
</evidence>
<dbReference type="AlphaFoldDB" id="B3EAV3"/>
<dbReference type="PANTHER" id="PTHR36307:SF1">
    <property type="entry name" value="FLAGELLA BASAL BODY P-RING FORMATION PROTEIN FLGA"/>
    <property type="match status" value="1"/>
</dbReference>
<comment type="subcellular location">
    <subcellularLocation>
        <location evidence="1 4">Periplasm</location>
    </subcellularLocation>
</comment>
<feature type="domain" description="AFP-like" evidence="5">
    <location>
        <begin position="120"/>
        <end position="182"/>
    </location>
</feature>
<dbReference type="HOGENOM" id="CLU_070510_3_0_7"/>
<evidence type="ECO:0000256" key="3">
    <source>
        <dbReference type="ARBA" id="ARBA00022764"/>
    </source>
</evidence>
<evidence type="ECO:0000313" key="7">
    <source>
        <dbReference type="Proteomes" id="UP000002420"/>
    </source>
</evidence>
<sequence length="243" mass="25904">MRLSKLLTAGLMVVLTWLATIVHCQASSTRQVPLPEQEIRAVVERFLAEKLEGRGWETSIRRLAVPSGIKVSSGVRDLELIAPAGWDGWGATSVVLVVRVNGVVEKNLSLRLLIDAQTEMVTASRQLLAGTVLTEADLQLQKQDLAQAGGLPVKNITDAVGKKLRITVRAGTPIRSNQLVSVPVVVSGQLVTIIAENAGVRITVSGRARSAGGVGELIRVQNLVSNKEIPARVVDASTVEVGF</sequence>
<evidence type="ECO:0000313" key="6">
    <source>
        <dbReference type="EMBL" id="ACD96986.1"/>
    </source>
</evidence>
<evidence type="ECO:0000256" key="4">
    <source>
        <dbReference type="RuleBase" id="RU362063"/>
    </source>
</evidence>
<dbReference type="GO" id="GO:0042597">
    <property type="term" value="C:periplasmic space"/>
    <property type="evidence" value="ECO:0007669"/>
    <property type="project" value="UniProtKB-SubCell"/>
</dbReference>
<dbReference type="RefSeq" id="WP_012471310.1">
    <property type="nucleotide sequence ID" value="NC_010814.1"/>
</dbReference>
<dbReference type="InterPro" id="IPR013974">
    <property type="entry name" value="SAF"/>
</dbReference>
<dbReference type="InterPro" id="IPR006190">
    <property type="entry name" value="SAF_AFP_Neu5Ac"/>
</dbReference>
<comment type="function">
    <text evidence="4">Involved in the assembly process of the P-ring formation. It may associate with FlgF on the rod constituting a structure essential for the P-ring assembly or may act as a modulator protein for the P-ring assembly.</text>
</comment>
<keyword evidence="7" id="KW-1185">Reference proteome</keyword>
<keyword evidence="6" id="KW-0966">Cell projection</keyword>
<dbReference type="Gene3D" id="2.30.30.760">
    <property type="match status" value="1"/>
</dbReference>
<keyword evidence="6" id="KW-0969">Cilium</keyword>
<name>B3EAV3_TRIL1</name>
<organism evidence="6 7">
    <name type="scientific">Trichlorobacter lovleyi (strain ATCC BAA-1151 / DSM 17278 / SZ)</name>
    <name type="common">Geobacter lovleyi</name>
    <dbReference type="NCBI Taxonomy" id="398767"/>
    <lineage>
        <taxon>Bacteria</taxon>
        <taxon>Pseudomonadati</taxon>
        <taxon>Thermodesulfobacteriota</taxon>
        <taxon>Desulfuromonadia</taxon>
        <taxon>Geobacterales</taxon>
        <taxon>Geobacteraceae</taxon>
        <taxon>Trichlorobacter</taxon>
    </lineage>
</organism>
<accession>B3EAV3</accession>
<dbReference type="KEGG" id="glo:Glov_3280"/>
<dbReference type="PROSITE" id="PS50844">
    <property type="entry name" value="AFP_LIKE"/>
    <property type="match status" value="1"/>
</dbReference>
<dbReference type="GO" id="GO:0044780">
    <property type="term" value="P:bacterial-type flagellum assembly"/>
    <property type="evidence" value="ECO:0007669"/>
    <property type="project" value="InterPro"/>
</dbReference>
<dbReference type="eggNOG" id="COG1261">
    <property type="taxonomic scope" value="Bacteria"/>
</dbReference>
<dbReference type="Gene3D" id="3.90.1210.10">
    <property type="entry name" value="Antifreeze-like/N-acetylneuraminic acid synthase C-terminal domain"/>
    <property type="match status" value="1"/>
</dbReference>
<keyword evidence="2" id="KW-0732">Signal</keyword>
<dbReference type="STRING" id="398767.Glov_3280"/>